<dbReference type="RefSeq" id="XP_067763456.1">
    <property type="nucleotide sequence ID" value="XM_067908635.1"/>
</dbReference>
<gene>
    <name evidence="1" type="ORF">SS50377_24795</name>
</gene>
<keyword evidence="2" id="KW-1185">Reference proteome</keyword>
<sequence length="126" mass="13644">MQVSPAPQMQVVAVTCSACGFLSNEKPGVATCAFCGSADVAEVPTEAPLSHDREFLELCSAKFGKSYASLKQISDEFAFDETFIHLTIKNAELWQYCLEQPTFEALLDLCGANQHKRGPAICPGPQ</sequence>
<dbReference type="Proteomes" id="UP000018208">
    <property type="component" value="Unassembled WGS sequence"/>
</dbReference>
<dbReference type="KEGG" id="ssao:94298818"/>
<dbReference type="GeneID" id="94298818"/>
<dbReference type="AlphaFoldDB" id="A0A9P8LRA0"/>
<evidence type="ECO:0000313" key="1">
    <source>
        <dbReference type="EMBL" id="KAH0572683.1"/>
    </source>
</evidence>
<evidence type="ECO:0000313" key="2">
    <source>
        <dbReference type="Proteomes" id="UP000018208"/>
    </source>
</evidence>
<dbReference type="EMBL" id="AUWU02000005">
    <property type="protein sequence ID" value="KAH0572683.1"/>
    <property type="molecule type" value="Genomic_DNA"/>
</dbReference>
<name>A0A9P8LRA0_9EUKA</name>
<comment type="caution">
    <text evidence="1">The sequence shown here is derived from an EMBL/GenBank/DDBJ whole genome shotgun (WGS) entry which is preliminary data.</text>
</comment>
<organism evidence="1 2">
    <name type="scientific">Spironucleus salmonicida</name>
    <dbReference type="NCBI Taxonomy" id="348837"/>
    <lineage>
        <taxon>Eukaryota</taxon>
        <taxon>Metamonada</taxon>
        <taxon>Diplomonadida</taxon>
        <taxon>Hexamitidae</taxon>
        <taxon>Hexamitinae</taxon>
        <taxon>Spironucleus</taxon>
    </lineage>
</organism>
<proteinExistence type="predicted"/>
<protein>
    <submittedName>
        <fullName evidence="1">Uncharacterized protein</fullName>
    </submittedName>
</protein>
<reference evidence="1 2" key="1">
    <citation type="journal article" date="2014" name="PLoS Genet.">
        <title>The Genome of Spironucleus salmonicida Highlights a Fish Pathogen Adapted to Fluctuating Environments.</title>
        <authorList>
            <person name="Xu F."/>
            <person name="Jerlstrom-Hultqvist J."/>
            <person name="Einarsson E."/>
            <person name="Astvaldsson A."/>
            <person name="Svard S.G."/>
            <person name="Andersson J.O."/>
        </authorList>
    </citation>
    <scope>NUCLEOTIDE SEQUENCE [LARGE SCALE GENOMIC DNA]</scope>
    <source>
        <strain evidence="1 2">ATCC 50377</strain>
    </source>
</reference>
<accession>A0A9P8LRA0</accession>